<evidence type="ECO:0000313" key="8">
    <source>
        <dbReference type="EMBL" id="GAA4326312.1"/>
    </source>
</evidence>
<evidence type="ECO:0000256" key="5">
    <source>
        <dbReference type="ARBA" id="ARBA00023200"/>
    </source>
</evidence>
<comment type="similarity">
    <text evidence="7">Belongs to the glycosyl hydrolase 24 family.</text>
</comment>
<keyword evidence="6 7" id="KW-0326">Glycosidase</keyword>
<dbReference type="InterPro" id="IPR033907">
    <property type="entry name" value="Endolysin_autolysin"/>
</dbReference>
<evidence type="ECO:0000256" key="1">
    <source>
        <dbReference type="ARBA" id="ARBA00000632"/>
    </source>
</evidence>
<dbReference type="HAMAP" id="MF_04110">
    <property type="entry name" value="ENDOLYSIN_T4"/>
    <property type="match status" value="1"/>
</dbReference>
<keyword evidence="4 7" id="KW-0378">Hydrolase</keyword>
<protein>
    <recommendedName>
        <fullName evidence="7">Lysozyme</fullName>
        <ecNumber evidence="7">3.2.1.17</ecNumber>
    </recommendedName>
</protein>
<evidence type="ECO:0000256" key="6">
    <source>
        <dbReference type="ARBA" id="ARBA00023295"/>
    </source>
</evidence>
<keyword evidence="3 7" id="KW-0081">Bacteriolytic enzyme</keyword>
<dbReference type="InterPro" id="IPR034690">
    <property type="entry name" value="Endolysin_T4_type"/>
</dbReference>
<keyword evidence="9" id="KW-1185">Reference proteome</keyword>
<organism evidence="8 9">
    <name type="scientific">Flaviaesturariibacter amylovorans</name>
    <dbReference type="NCBI Taxonomy" id="1084520"/>
    <lineage>
        <taxon>Bacteria</taxon>
        <taxon>Pseudomonadati</taxon>
        <taxon>Bacteroidota</taxon>
        <taxon>Chitinophagia</taxon>
        <taxon>Chitinophagales</taxon>
        <taxon>Chitinophagaceae</taxon>
        <taxon>Flaviaestuariibacter</taxon>
    </lineage>
</organism>
<comment type="caution">
    <text evidence="8">The sequence shown here is derived from an EMBL/GenBank/DDBJ whole genome shotgun (WGS) entry which is preliminary data.</text>
</comment>
<dbReference type="Proteomes" id="UP001501725">
    <property type="component" value="Unassembled WGS sequence"/>
</dbReference>
<dbReference type="InterPro" id="IPR023347">
    <property type="entry name" value="Lysozyme_dom_sf"/>
</dbReference>
<dbReference type="RefSeq" id="WP_345254753.1">
    <property type="nucleotide sequence ID" value="NZ_BAABGY010000006.1"/>
</dbReference>
<proteinExistence type="inferred from homology"/>
<dbReference type="InterPro" id="IPR002196">
    <property type="entry name" value="Glyco_hydro_24"/>
</dbReference>
<comment type="catalytic activity">
    <reaction evidence="1 7">
        <text>Hydrolysis of (1-&gt;4)-beta-linkages between N-acetylmuramic acid and N-acetyl-D-glucosamine residues in a peptidoglycan and between N-acetyl-D-glucosamine residues in chitodextrins.</text>
        <dbReference type="EC" id="3.2.1.17"/>
    </reaction>
</comment>
<dbReference type="EC" id="3.2.1.17" evidence="7"/>
<dbReference type="Gene3D" id="1.10.530.40">
    <property type="match status" value="1"/>
</dbReference>
<dbReference type="PANTHER" id="PTHR38107">
    <property type="match status" value="1"/>
</dbReference>
<dbReference type="CDD" id="cd00737">
    <property type="entry name" value="lyz_endolysin_autolysin"/>
    <property type="match status" value="1"/>
</dbReference>
<accession>A0ABP8GL42</accession>
<sequence length="154" mass="17326">MDFKRFLRQLALFEGIRLNAYQDQVGIWTIGIGTIRYPDGTPVMKGDKITLAQAYQYAEVEARHMLAALTKMLKVPQTEEQLIALLSLQYNIGTAGLASSTVMRSINAKKDIATIERAWLMWNKGTIDGKKVEIPGLATRRKSEIKIYKGLLKP</sequence>
<reference evidence="9" key="1">
    <citation type="journal article" date="2019" name="Int. J. Syst. Evol. Microbiol.">
        <title>The Global Catalogue of Microorganisms (GCM) 10K type strain sequencing project: providing services to taxonomists for standard genome sequencing and annotation.</title>
        <authorList>
            <consortium name="The Broad Institute Genomics Platform"/>
            <consortium name="The Broad Institute Genome Sequencing Center for Infectious Disease"/>
            <person name="Wu L."/>
            <person name="Ma J."/>
        </authorList>
    </citation>
    <scope>NUCLEOTIDE SEQUENCE [LARGE SCALE GENOMIC DNA]</scope>
    <source>
        <strain evidence="9">JCM 17919</strain>
    </source>
</reference>
<keyword evidence="2 7" id="KW-0929">Antimicrobial</keyword>
<evidence type="ECO:0000313" key="9">
    <source>
        <dbReference type="Proteomes" id="UP001501725"/>
    </source>
</evidence>
<evidence type="ECO:0000256" key="4">
    <source>
        <dbReference type="ARBA" id="ARBA00022801"/>
    </source>
</evidence>
<dbReference type="InterPro" id="IPR051018">
    <property type="entry name" value="Bacteriophage_GH24"/>
</dbReference>
<dbReference type="Pfam" id="PF00959">
    <property type="entry name" value="Phage_lysozyme"/>
    <property type="match status" value="1"/>
</dbReference>
<name>A0ABP8GL42_9BACT</name>
<dbReference type="InterPro" id="IPR023346">
    <property type="entry name" value="Lysozyme-like_dom_sf"/>
</dbReference>
<dbReference type="PANTHER" id="PTHR38107:SF3">
    <property type="entry name" value="LYSOZYME RRRD-RELATED"/>
    <property type="match status" value="1"/>
</dbReference>
<dbReference type="EMBL" id="BAABGY010000006">
    <property type="protein sequence ID" value="GAA4326312.1"/>
    <property type="molecule type" value="Genomic_DNA"/>
</dbReference>
<evidence type="ECO:0000256" key="2">
    <source>
        <dbReference type="ARBA" id="ARBA00022529"/>
    </source>
</evidence>
<gene>
    <name evidence="8" type="ORF">GCM10023184_14910</name>
</gene>
<dbReference type="SUPFAM" id="SSF53955">
    <property type="entry name" value="Lysozyme-like"/>
    <property type="match status" value="1"/>
</dbReference>
<keyword evidence="5" id="KW-1035">Host cytoplasm</keyword>
<evidence type="ECO:0000256" key="3">
    <source>
        <dbReference type="ARBA" id="ARBA00022638"/>
    </source>
</evidence>
<evidence type="ECO:0000256" key="7">
    <source>
        <dbReference type="RuleBase" id="RU003788"/>
    </source>
</evidence>